<dbReference type="GO" id="GO:0009279">
    <property type="term" value="C:cell outer membrane"/>
    <property type="evidence" value="ECO:0007669"/>
    <property type="project" value="TreeGrafter"/>
</dbReference>
<evidence type="ECO:0000313" key="3">
    <source>
        <dbReference type="Proteomes" id="UP000318017"/>
    </source>
</evidence>
<keyword evidence="3" id="KW-1185">Reference proteome</keyword>
<evidence type="ECO:0000256" key="1">
    <source>
        <dbReference type="SAM" id="MobiDB-lite"/>
    </source>
</evidence>
<dbReference type="EMBL" id="CP036298">
    <property type="protein sequence ID" value="QDV23548.1"/>
    <property type="molecule type" value="Genomic_DNA"/>
</dbReference>
<dbReference type="PANTHER" id="PTHR30189:SF1">
    <property type="entry name" value="LPS-ASSEMBLY PROTEIN LPTD"/>
    <property type="match status" value="1"/>
</dbReference>
<dbReference type="AlphaFoldDB" id="A0A518G4M5"/>
<evidence type="ECO:0000313" key="2">
    <source>
        <dbReference type="EMBL" id="QDV23548.1"/>
    </source>
</evidence>
<proteinExistence type="predicted"/>
<gene>
    <name evidence="2" type="ORF">Q31a_18490</name>
</gene>
<evidence type="ECO:0008006" key="4">
    <source>
        <dbReference type="Google" id="ProtNLM"/>
    </source>
</evidence>
<dbReference type="RefSeq" id="WP_145076553.1">
    <property type="nucleotide sequence ID" value="NZ_CP036298.1"/>
</dbReference>
<sequence length="1125" mass="124881">MLGNGRPTANLKYIGQEDRNRTFCRGRLRAVGLATWLLCCVLQCLGTDRTDAAEIAFLPIDPVFRIIVSGETVGEEIRGNYRVLAFQGNCHLQQGVFEASADEIVLWVDRNGAQGRDQPGQIICYLNGRAHADWGNGRVINDHQWTGRLFSLYPIESSGRSIPRHDIPNLDWSREPTSAVQMAQYAQSAPGYGFTPSGTNGAMTAPPLLNQELPPGNIQLPPTGGAGNPQSLVPPIAGATPWQPQNSNLGGTQSSSLLPQAGLVIPQDGSAPYAAAGPVPSNSPPASETIYPQAQPQVVRQIPATNGFTLKNIQFLPRSSNELRYTDLTTATEAVGQLTGGFKLIINGASLRDANGATTDFGTISLEADNAIVWVRNNGTGGGTSILSGLTSSPDRPVELYLDGNIVFHQGNRVIYAERMYYNVSSEYGMVLSAEVLTPVPQYQGLLRLKADVLQQRDRNNMVAYGAAITSSRLGVPRYWLQADEVELTDTRNEADLSAYAPSDTNRPTNMSVSAKSNFVYLGGVPVLYWPKFKTDLSKPNFYVSGVKFKNDSIFGFQTYVDWDLYQLLGIKGFEGTNLDLSTDYLSDRGPAVGVHFDYNRPTYLFGIPGVGSTDAWFLHDEGLDFLGSDRNKLTPEETVRGRILTRHRLFATPNTELLFENGWISDRNFLEQFFEKEWEQEKDFTTALRMRNYSGNRYWEIFGQARLNDFFTDTEWLPKLDHYWLGQDLLGERFTWSEHSSVGYGHQRVATTPTDPVDAATFALLPWESDSEGVVANTRQELSMPIALGAWKIIPFLSGEAAFWNEDVNQDDLTRLTGQAGIRTSLPFWRVYPGIENRLFDLRGIAHKVTLDAEYFYADSNQNMDLLPLYDPLDDNAQEHFRRRFIFNTFGGSLPDKFDERNFALRNGMQRWVTAGSSEIVDDLSQMRFGVNQRWQTKRGLPGRERIVDLVSFDVDFILFPDAQRDNFGEDLGVINYDFRYHVGDRLTLLSDGYYDTFADGLKTFSAGAQMSRPGRGDAYIGMLSLEGPISATILNGYTNYRLNEKWILTGGAQFDFGNTGSIGQSLGLTRIGETALVKVGIDVDSGRDNVSFNFNIEPRFLSKRVLGSVGGELIPPAGLYGVE</sequence>
<name>A0A518G4M5_9BACT</name>
<dbReference type="InterPro" id="IPR050218">
    <property type="entry name" value="LptD"/>
</dbReference>
<dbReference type="OrthoDB" id="251461at2"/>
<dbReference type="Proteomes" id="UP000318017">
    <property type="component" value="Chromosome"/>
</dbReference>
<dbReference type="GO" id="GO:1990351">
    <property type="term" value="C:transporter complex"/>
    <property type="evidence" value="ECO:0007669"/>
    <property type="project" value="TreeGrafter"/>
</dbReference>
<reference evidence="2 3" key="1">
    <citation type="submission" date="2019-02" db="EMBL/GenBank/DDBJ databases">
        <title>Deep-cultivation of Planctomycetes and their phenomic and genomic characterization uncovers novel biology.</title>
        <authorList>
            <person name="Wiegand S."/>
            <person name="Jogler M."/>
            <person name="Boedeker C."/>
            <person name="Pinto D."/>
            <person name="Vollmers J."/>
            <person name="Rivas-Marin E."/>
            <person name="Kohn T."/>
            <person name="Peeters S.H."/>
            <person name="Heuer A."/>
            <person name="Rast P."/>
            <person name="Oberbeckmann S."/>
            <person name="Bunk B."/>
            <person name="Jeske O."/>
            <person name="Meyerdierks A."/>
            <person name="Storesund J.E."/>
            <person name="Kallscheuer N."/>
            <person name="Luecker S."/>
            <person name="Lage O.M."/>
            <person name="Pohl T."/>
            <person name="Merkel B.J."/>
            <person name="Hornburger P."/>
            <person name="Mueller R.-W."/>
            <person name="Bruemmer F."/>
            <person name="Labrenz M."/>
            <person name="Spormann A.M."/>
            <person name="Op den Camp H."/>
            <person name="Overmann J."/>
            <person name="Amann R."/>
            <person name="Jetten M.S.M."/>
            <person name="Mascher T."/>
            <person name="Medema M.H."/>
            <person name="Devos D.P."/>
            <person name="Kaster A.-K."/>
            <person name="Ovreas L."/>
            <person name="Rohde M."/>
            <person name="Galperin M.Y."/>
            <person name="Jogler C."/>
        </authorList>
    </citation>
    <scope>NUCLEOTIDE SEQUENCE [LARGE SCALE GENOMIC DNA]</scope>
    <source>
        <strain evidence="2 3">Q31a</strain>
    </source>
</reference>
<accession>A0A518G4M5</accession>
<feature type="region of interest" description="Disordered" evidence="1">
    <location>
        <begin position="197"/>
        <end position="233"/>
    </location>
</feature>
<protein>
    <recommendedName>
        <fullName evidence="4">LPS-assembly protein LptD</fullName>
    </recommendedName>
</protein>
<dbReference type="KEGG" id="ahel:Q31a_18490"/>
<dbReference type="PANTHER" id="PTHR30189">
    <property type="entry name" value="LPS-ASSEMBLY PROTEIN"/>
    <property type="match status" value="1"/>
</dbReference>
<organism evidence="2 3">
    <name type="scientific">Aureliella helgolandensis</name>
    <dbReference type="NCBI Taxonomy" id="2527968"/>
    <lineage>
        <taxon>Bacteria</taxon>
        <taxon>Pseudomonadati</taxon>
        <taxon>Planctomycetota</taxon>
        <taxon>Planctomycetia</taxon>
        <taxon>Pirellulales</taxon>
        <taxon>Pirellulaceae</taxon>
        <taxon>Aureliella</taxon>
    </lineage>
</organism>